<gene>
    <name evidence="2" type="ORF">B2J69_09025</name>
</gene>
<organism evidence="2 3">
    <name type="scientific">Pantoea latae</name>
    <dbReference type="NCBI Taxonomy" id="1964541"/>
    <lineage>
        <taxon>Bacteria</taxon>
        <taxon>Pseudomonadati</taxon>
        <taxon>Pseudomonadota</taxon>
        <taxon>Gammaproteobacteria</taxon>
        <taxon>Enterobacterales</taxon>
        <taxon>Erwiniaceae</taxon>
        <taxon>Pantoea</taxon>
    </lineage>
</organism>
<proteinExistence type="predicted"/>
<dbReference type="EMBL" id="MWUE01000013">
    <property type="protein sequence ID" value="OQP34273.1"/>
    <property type="molecule type" value="Genomic_DNA"/>
</dbReference>
<name>A0A1V9DK92_9GAMM</name>
<dbReference type="Proteomes" id="UP000192769">
    <property type="component" value="Unassembled WGS sequence"/>
</dbReference>
<evidence type="ECO:0000256" key="1">
    <source>
        <dbReference type="SAM" id="SignalP"/>
    </source>
</evidence>
<accession>A0A1V9DK92</accession>
<comment type="caution">
    <text evidence="2">The sequence shown here is derived from an EMBL/GenBank/DDBJ whole genome shotgun (WGS) entry which is preliminary data.</text>
</comment>
<dbReference type="AlphaFoldDB" id="A0A1V9DK92"/>
<keyword evidence="3" id="KW-1185">Reference proteome</keyword>
<feature type="signal peptide" evidence="1">
    <location>
        <begin position="1"/>
        <end position="20"/>
    </location>
</feature>
<reference evidence="2 3" key="1">
    <citation type="submission" date="2017-02" db="EMBL/GenBank/DDBJ databases">
        <title>Whole genome shotgun sequence of Pantoea agglomerans strain AS1 isolated from a cycad, Zamia floridana in Central Florida, USA.</title>
        <authorList>
            <person name="Lata P."/>
            <person name="Govindarajan S."/>
            <person name="Qi F."/>
            <person name="Li J.-L."/>
            <person name="Maurya S.K."/>
            <person name="Sahoo M.K."/>
        </authorList>
    </citation>
    <scope>NUCLEOTIDE SEQUENCE [LARGE SCALE GENOMIC DNA]</scope>
    <source>
        <strain evidence="2 3">AS1</strain>
    </source>
</reference>
<dbReference type="RefSeq" id="WP_081138452.1">
    <property type="nucleotide sequence ID" value="NZ_MWUE01000013.1"/>
</dbReference>
<feature type="chain" id="PRO_5012754380" evidence="1">
    <location>
        <begin position="21"/>
        <end position="83"/>
    </location>
</feature>
<evidence type="ECO:0000313" key="2">
    <source>
        <dbReference type="EMBL" id="OQP34273.1"/>
    </source>
</evidence>
<evidence type="ECO:0000313" key="3">
    <source>
        <dbReference type="Proteomes" id="UP000192769"/>
    </source>
</evidence>
<dbReference type="OrthoDB" id="6519995at2"/>
<protein>
    <submittedName>
        <fullName evidence="2">Uncharacterized protein</fullName>
    </submittedName>
</protein>
<sequence>MTRALLLAIAIAAVAPFATASTTGTIGVQLTIFSRCEINSQPQRAVPQIDCGRLASAQPRVTESLLEKDAMRKETAKLITIEW</sequence>
<keyword evidence="1" id="KW-0732">Signal</keyword>